<sequence>MTELKRDVYNLFNEAKLLPEIPYQDINLISSKDKSGNRLFQGYNYGSQLGTIILSRFIPIKVKTSHFISNVLNGGVFITKNIDVSKYINIPSPISIRSGIAGNYKILGNIPESKRHHLEFGTYINITSGSIVKHGVFYTFYYNSETSNISHYHKVKYDMGIIVLIEVYRMYNVDLYYRLDERMDFDKYGYIKHIESPDFLIDITPEISYSTKIDEDGIVEWFSFYTSDPPERELPYENRPVIEPHHEIDGISYLRWHNGLVYILNQEYLERDDFYNRILDFISLIKNNITNINSIIKDFIYNQDLINIIIDYMATSTNAILKDNLLRTEHVFKLDEATSMMKDDLPMIKKVLDLWPEGW</sequence>
<dbReference type="EMBL" id="MK072498">
    <property type="protein sequence ID" value="AYV86174.1"/>
    <property type="molecule type" value="Genomic_DNA"/>
</dbReference>
<protein>
    <submittedName>
        <fullName evidence="1">Uncharacterized protein</fullName>
    </submittedName>
</protein>
<gene>
    <name evidence="1" type="ORF">Solumvirus1_49</name>
</gene>
<name>A0A3G5AHV6_9VIRU</name>
<evidence type="ECO:0000313" key="1">
    <source>
        <dbReference type="EMBL" id="AYV86174.1"/>
    </source>
</evidence>
<proteinExistence type="predicted"/>
<accession>A0A3G5AHV6</accession>
<reference evidence="1" key="1">
    <citation type="submission" date="2018-10" db="EMBL/GenBank/DDBJ databases">
        <title>Hidden diversity of soil giant viruses.</title>
        <authorList>
            <person name="Schulz F."/>
            <person name="Alteio L."/>
            <person name="Goudeau D."/>
            <person name="Ryan E.M."/>
            <person name="Malmstrom R.R."/>
            <person name="Blanchard J."/>
            <person name="Woyke T."/>
        </authorList>
    </citation>
    <scope>NUCLEOTIDE SEQUENCE</scope>
    <source>
        <strain evidence="1">SMV1</strain>
    </source>
</reference>
<organism evidence="1">
    <name type="scientific">Solumvirus sp</name>
    <dbReference type="NCBI Taxonomy" id="2487773"/>
    <lineage>
        <taxon>Viruses</taxon>
        <taxon>Pithoviruses</taxon>
    </lineage>
</organism>